<name>A0A0C3F6W8_PILCF</name>
<dbReference type="InParanoid" id="A0A0C3F6W8"/>
<gene>
    <name evidence="1" type="ORF">PILCRDRAFT_78655</name>
</gene>
<evidence type="ECO:0000313" key="2">
    <source>
        <dbReference type="Proteomes" id="UP000054166"/>
    </source>
</evidence>
<feature type="non-terminal residue" evidence="1">
    <location>
        <position position="1"/>
    </location>
</feature>
<evidence type="ECO:0000313" key="1">
    <source>
        <dbReference type="EMBL" id="KIM75669.1"/>
    </source>
</evidence>
<reference evidence="2" key="2">
    <citation type="submission" date="2015-01" db="EMBL/GenBank/DDBJ databases">
        <title>Evolutionary Origins and Diversification of the Mycorrhizal Mutualists.</title>
        <authorList>
            <consortium name="DOE Joint Genome Institute"/>
            <consortium name="Mycorrhizal Genomics Consortium"/>
            <person name="Kohler A."/>
            <person name="Kuo A."/>
            <person name="Nagy L.G."/>
            <person name="Floudas D."/>
            <person name="Copeland A."/>
            <person name="Barry K.W."/>
            <person name="Cichocki N."/>
            <person name="Veneault-Fourrey C."/>
            <person name="LaButti K."/>
            <person name="Lindquist E.A."/>
            <person name="Lipzen A."/>
            <person name="Lundell T."/>
            <person name="Morin E."/>
            <person name="Murat C."/>
            <person name="Riley R."/>
            <person name="Ohm R."/>
            <person name="Sun H."/>
            <person name="Tunlid A."/>
            <person name="Henrissat B."/>
            <person name="Grigoriev I.V."/>
            <person name="Hibbett D.S."/>
            <person name="Martin F."/>
        </authorList>
    </citation>
    <scope>NUCLEOTIDE SEQUENCE [LARGE SCALE GENOMIC DNA]</scope>
    <source>
        <strain evidence="2">F 1598</strain>
    </source>
</reference>
<accession>A0A0C3F6W8</accession>
<organism evidence="1 2">
    <name type="scientific">Piloderma croceum (strain F 1598)</name>
    <dbReference type="NCBI Taxonomy" id="765440"/>
    <lineage>
        <taxon>Eukaryota</taxon>
        <taxon>Fungi</taxon>
        <taxon>Dikarya</taxon>
        <taxon>Basidiomycota</taxon>
        <taxon>Agaricomycotina</taxon>
        <taxon>Agaricomycetes</taxon>
        <taxon>Agaricomycetidae</taxon>
        <taxon>Atheliales</taxon>
        <taxon>Atheliaceae</taxon>
        <taxon>Piloderma</taxon>
    </lineage>
</organism>
<proteinExistence type="predicted"/>
<dbReference type="Gene3D" id="3.40.50.300">
    <property type="entry name" value="P-loop containing nucleotide triphosphate hydrolases"/>
    <property type="match status" value="1"/>
</dbReference>
<dbReference type="InterPro" id="IPR027417">
    <property type="entry name" value="P-loop_NTPase"/>
</dbReference>
<sequence>QMLLSAPTGCVAILIRGYTIHMLTFIPVSKYASDYKKLENIWCLIQYLIIDEISMIAPSLLSQIS</sequence>
<dbReference type="Proteomes" id="UP000054166">
    <property type="component" value="Unassembled WGS sequence"/>
</dbReference>
<protein>
    <recommendedName>
        <fullName evidence="3">ATP-dependent DNA helicase</fullName>
    </recommendedName>
</protein>
<dbReference type="HOGENOM" id="CLU_2855979_0_0_1"/>
<evidence type="ECO:0008006" key="3">
    <source>
        <dbReference type="Google" id="ProtNLM"/>
    </source>
</evidence>
<dbReference type="AlphaFoldDB" id="A0A0C3F6W8"/>
<dbReference type="OrthoDB" id="432234at2759"/>
<reference evidence="1 2" key="1">
    <citation type="submission" date="2014-04" db="EMBL/GenBank/DDBJ databases">
        <authorList>
            <consortium name="DOE Joint Genome Institute"/>
            <person name="Kuo A."/>
            <person name="Tarkka M."/>
            <person name="Buscot F."/>
            <person name="Kohler A."/>
            <person name="Nagy L.G."/>
            <person name="Floudas D."/>
            <person name="Copeland A."/>
            <person name="Barry K.W."/>
            <person name="Cichocki N."/>
            <person name="Veneault-Fourrey C."/>
            <person name="LaButti K."/>
            <person name="Lindquist E.A."/>
            <person name="Lipzen A."/>
            <person name="Lundell T."/>
            <person name="Morin E."/>
            <person name="Murat C."/>
            <person name="Sun H."/>
            <person name="Tunlid A."/>
            <person name="Henrissat B."/>
            <person name="Grigoriev I.V."/>
            <person name="Hibbett D.S."/>
            <person name="Martin F."/>
            <person name="Nordberg H.P."/>
            <person name="Cantor M.N."/>
            <person name="Hua S.X."/>
        </authorList>
    </citation>
    <scope>NUCLEOTIDE SEQUENCE [LARGE SCALE GENOMIC DNA]</scope>
    <source>
        <strain evidence="1 2">F 1598</strain>
    </source>
</reference>
<dbReference type="EMBL" id="KN833044">
    <property type="protein sequence ID" value="KIM75669.1"/>
    <property type="molecule type" value="Genomic_DNA"/>
</dbReference>
<keyword evidence="2" id="KW-1185">Reference proteome</keyword>